<organism evidence="2 3">
    <name type="scientific">Chrysophaeum taylorii</name>
    <dbReference type="NCBI Taxonomy" id="2483200"/>
    <lineage>
        <taxon>Eukaryota</taxon>
        <taxon>Sar</taxon>
        <taxon>Stramenopiles</taxon>
        <taxon>Ochrophyta</taxon>
        <taxon>Pelagophyceae</taxon>
        <taxon>Pelagomonadales</taxon>
        <taxon>Pelagomonadaceae</taxon>
        <taxon>Chrysophaeum</taxon>
    </lineage>
</organism>
<name>A0AAD7XKA9_9STRA</name>
<proteinExistence type="predicted"/>
<reference evidence="2" key="1">
    <citation type="submission" date="2023-01" db="EMBL/GenBank/DDBJ databases">
        <title>Metagenome sequencing of chrysophaentin producing Chrysophaeum taylorii.</title>
        <authorList>
            <person name="Davison J."/>
            <person name="Bewley C."/>
        </authorList>
    </citation>
    <scope>NUCLEOTIDE SEQUENCE</scope>
    <source>
        <strain evidence="2">NIES-1699</strain>
    </source>
</reference>
<feature type="region of interest" description="Disordered" evidence="1">
    <location>
        <begin position="160"/>
        <end position="185"/>
    </location>
</feature>
<evidence type="ECO:0000313" key="2">
    <source>
        <dbReference type="EMBL" id="KAJ8605853.1"/>
    </source>
</evidence>
<dbReference type="Proteomes" id="UP001230188">
    <property type="component" value="Unassembled WGS sequence"/>
</dbReference>
<dbReference type="EMBL" id="JAQMWT010000309">
    <property type="protein sequence ID" value="KAJ8605853.1"/>
    <property type="molecule type" value="Genomic_DNA"/>
</dbReference>
<feature type="compositionally biased region" description="Low complexity" evidence="1">
    <location>
        <begin position="160"/>
        <end position="173"/>
    </location>
</feature>
<keyword evidence="3" id="KW-1185">Reference proteome</keyword>
<sequence length="185" mass="20229">MRAASTKKGTGSRGIPHRLNQAERKAFEIAKRKGFAEIAGSGWRRERRDAPLANTWRNWCDAVARPAIILHKPDVVVVDLSPLRRGDNAVVESVALRLAEEKGGEIKILFDDVVDDDVAWCTRPIHQLPRQDVVFTSPDLSAAKAIATHLAIDVFSFPSQSASSTKKSPSVKPGKSRRHGGYGIG</sequence>
<comment type="caution">
    <text evidence="2">The sequence shown here is derived from an EMBL/GenBank/DDBJ whole genome shotgun (WGS) entry which is preliminary data.</text>
</comment>
<gene>
    <name evidence="2" type="ORF">CTAYLR_000535</name>
</gene>
<dbReference type="AlphaFoldDB" id="A0AAD7XKA9"/>
<evidence type="ECO:0000313" key="3">
    <source>
        <dbReference type="Proteomes" id="UP001230188"/>
    </source>
</evidence>
<feature type="compositionally biased region" description="Basic residues" evidence="1">
    <location>
        <begin position="174"/>
        <end position="185"/>
    </location>
</feature>
<accession>A0AAD7XKA9</accession>
<evidence type="ECO:0000256" key="1">
    <source>
        <dbReference type="SAM" id="MobiDB-lite"/>
    </source>
</evidence>
<protein>
    <submittedName>
        <fullName evidence="2">Uncharacterized protein</fullName>
    </submittedName>
</protein>